<reference evidence="1 2" key="1">
    <citation type="submission" date="2018-07" db="EMBL/GenBank/DDBJ databases">
        <title>Halioglobus sp. genome submission.</title>
        <authorList>
            <person name="Ye M.-Q."/>
            <person name="Du Z.-J."/>
        </authorList>
    </citation>
    <scope>NUCLEOTIDE SEQUENCE [LARGE SCALE GENOMIC DNA]</scope>
    <source>
        <strain evidence="1 2">U0301</strain>
    </source>
</reference>
<evidence type="ECO:0000313" key="1">
    <source>
        <dbReference type="EMBL" id="RLQ23544.1"/>
    </source>
</evidence>
<name>A0A3L7E231_9GAMM</name>
<dbReference type="AlphaFoldDB" id="A0A3L7E231"/>
<organism evidence="1 2">
    <name type="scientific">Seongchinamella sediminis</name>
    <dbReference type="NCBI Taxonomy" id="2283635"/>
    <lineage>
        <taxon>Bacteria</taxon>
        <taxon>Pseudomonadati</taxon>
        <taxon>Pseudomonadota</taxon>
        <taxon>Gammaproteobacteria</taxon>
        <taxon>Cellvibrionales</taxon>
        <taxon>Halieaceae</taxon>
        <taxon>Seongchinamella</taxon>
    </lineage>
</organism>
<gene>
    <name evidence="1" type="ORF">DWB85_03055</name>
</gene>
<dbReference type="Proteomes" id="UP000265509">
    <property type="component" value="Unassembled WGS sequence"/>
</dbReference>
<protein>
    <submittedName>
        <fullName evidence="1">Uncharacterized protein</fullName>
    </submittedName>
</protein>
<dbReference type="EMBL" id="QRAN01000002">
    <property type="protein sequence ID" value="RLQ23544.1"/>
    <property type="molecule type" value="Genomic_DNA"/>
</dbReference>
<accession>A0A3L7E231</accession>
<dbReference type="RefSeq" id="WP_117952722.1">
    <property type="nucleotide sequence ID" value="NZ_QRAN01000002.1"/>
</dbReference>
<evidence type="ECO:0000313" key="2">
    <source>
        <dbReference type="Proteomes" id="UP000265509"/>
    </source>
</evidence>
<keyword evidence="2" id="KW-1185">Reference proteome</keyword>
<sequence>MARKPWARDSVNSLKRIFGKEVKVDLLLQNNDNSRKLYKANIDQIGNHVPEKYTVAALETQLRRT</sequence>
<proteinExistence type="predicted"/>
<comment type="caution">
    <text evidence="1">The sequence shown here is derived from an EMBL/GenBank/DDBJ whole genome shotgun (WGS) entry which is preliminary data.</text>
</comment>
<dbReference type="OrthoDB" id="6421666at2"/>